<gene>
    <name evidence="3" type="primary">LOC108680166</name>
</gene>
<feature type="chain" id="PRO_5036963258" evidence="1">
    <location>
        <begin position="20"/>
        <end position="230"/>
    </location>
</feature>
<dbReference type="Gene3D" id="2.100.10.20">
    <property type="entry name" value="Vitelline membrane outer layer protein I (VOMI)"/>
    <property type="match status" value="1"/>
</dbReference>
<dbReference type="SUPFAM" id="SSF51092">
    <property type="entry name" value="Vitelline membrane outer protein-I (VMO-I)"/>
    <property type="match status" value="1"/>
</dbReference>
<organism evidence="2 3">
    <name type="scientific">Hyalella azteca</name>
    <name type="common">Amphipod</name>
    <dbReference type="NCBI Taxonomy" id="294128"/>
    <lineage>
        <taxon>Eukaryota</taxon>
        <taxon>Metazoa</taxon>
        <taxon>Ecdysozoa</taxon>
        <taxon>Arthropoda</taxon>
        <taxon>Crustacea</taxon>
        <taxon>Multicrustacea</taxon>
        <taxon>Malacostraca</taxon>
        <taxon>Eumalacostraca</taxon>
        <taxon>Peracarida</taxon>
        <taxon>Amphipoda</taxon>
        <taxon>Senticaudata</taxon>
        <taxon>Talitrida</taxon>
        <taxon>Talitroidea</taxon>
        <taxon>Hyalellidae</taxon>
        <taxon>Hyalella</taxon>
    </lineage>
</organism>
<dbReference type="InterPro" id="IPR036706">
    <property type="entry name" value="VOMI_sf"/>
</dbReference>
<dbReference type="GO" id="GO:0005615">
    <property type="term" value="C:extracellular space"/>
    <property type="evidence" value="ECO:0007669"/>
    <property type="project" value="TreeGrafter"/>
</dbReference>
<dbReference type="OMA" id="EPWDAWD"/>
<protein>
    <submittedName>
        <fullName evidence="3">Vitelline membrane outer layer protein 1 homolog</fullName>
    </submittedName>
</protein>
<dbReference type="PANTHER" id="PTHR18841">
    <property type="entry name" value="VITELLINE MEMBRANE OUTER LAYER PROTEIN I-RELATED"/>
    <property type="match status" value="1"/>
</dbReference>
<dbReference type="AlphaFoldDB" id="A0A979FJZ1"/>
<sequence>MKYFLSVLIFSLYALTASADEQVGTHVDQIQTRDVTQVLFLNNPYDAGDWGPIGICPEFSFVHAFEILFYPPGAVDETAINAVKLYCSTEQQVVSATGPEGDWYGYVVSATGAEGDWYGMRVCPKTFITGFRAQVLEYQGPFTDDVAVQDFEAECNFGEDILPGIAAANEKGKFNVGEWSVWARCEAGSAVCGLQTRVEAPQVADDDTAVTDVNLFCCPRSASNATKHNA</sequence>
<dbReference type="Pfam" id="PF03762">
    <property type="entry name" value="VOMI"/>
    <property type="match status" value="1"/>
</dbReference>
<name>A0A979FJZ1_HYAAZ</name>
<dbReference type="OrthoDB" id="6329143at2759"/>
<dbReference type="RefSeq" id="XP_047736584.1">
    <property type="nucleotide sequence ID" value="XM_047880628.1"/>
</dbReference>
<reference evidence="3" key="1">
    <citation type="submission" date="2025-08" db="UniProtKB">
        <authorList>
            <consortium name="RefSeq"/>
        </authorList>
    </citation>
    <scope>IDENTIFICATION</scope>
    <source>
        <tissue evidence="3">Whole organism</tissue>
    </source>
</reference>
<evidence type="ECO:0000313" key="3">
    <source>
        <dbReference type="RefSeq" id="XP_047736584.1"/>
    </source>
</evidence>
<dbReference type="PANTHER" id="PTHR18841:SF0">
    <property type="entry name" value="VITELLINE MEMBRANE OUTER LAYER 1 HOMOLOG A-RELATED"/>
    <property type="match status" value="1"/>
</dbReference>
<evidence type="ECO:0000256" key="1">
    <source>
        <dbReference type="SAM" id="SignalP"/>
    </source>
</evidence>
<dbReference type="KEGG" id="hazt:108680166"/>
<dbReference type="Proteomes" id="UP000694843">
    <property type="component" value="Unplaced"/>
</dbReference>
<keyword evidence="1" id="KW-0732">Signal</keyword>
<proteinExistence type="predicted"/>
<keyword evidence="2" id="KW-1185">Reference proteome</keyword>
<dbReference type="GeneID" id="108680166"/>
<evidence type="ECO:0000313" key="2">
    <source>
        <dbReference type="Proteomes" id="UP000694843"/>
    </source>
</evidence>
<dbReference type="InterPro" id="IPR005515">
    <property type="entry name" value="VOMI"/>
</dbReference>
<feature type="signal peptide" evidence="1">
    <location>
        <begin position="1"/>
        <end position="19"/>
    </location>
</feature>
<accession>A0A979FJZ1</accession>